<dbReference type="PROSITE" id="PS50994">
    <property type="entry name" value="INTEGRASE"/>
    <property type="match status" value="1"/>
</dbReference>
<dbReference type="PANTHER" id="PTHR47331:SF1">
    <property type="entry name" value="GAG-LIKE PROTEIN"/>
    <property type="match status" value="1"/>
</dbReference>
<protein>
    <submittedName>
        <fullName evidence="2">Gag-Pol polyprotein</fullName>
    </submittedName>
</protein>
<reference evidence="2" key="1">
    <citation type="journal article" date="2009" name="Nature">
        <title>The Schistosoma japonicum genome reveals features of host-parasite interplay.</title>
        <authorList>
            <person name="Liu F."/>
            <person name="Zhou Y."/>
            <person name="Wang Z.Q."/>
            <person name="Lu G."/>
            <person name="Zheng H."/>
            <person name="Brindley P.J."/>
            <person name="McManus D.P."/>
            <person name="Blair D."/>
            <person name="Zhang Q.H."/>
            <person name="Zhong Y."/>
            <person name="Wang S."/>
            <person name="Han Z.G."/>
            <person name="Chen Z."/>
        </authorList>
    </citation>
    <scope>NUCLEOTIDE SEQUENCE</scope>
</reference>
<dbReference type="InterPro" id="IPR040676">
    <property type="entry name" value="DUF5641"/>
</dbReference>
<dbReference type="InterPro" id="IPR041588">
    <property type="entry name" value="Integrase_H2C2"/>
</dbReference>
<dbReference type="Pfam" id="PF17921">
    <property type="entry name" value="Integrase_H2C2"/>
    <property type="match status" value="1"/>
</dbReference>
<dbReference type="InterPro" id="IPR043128">
    <property type="entry name" value="Rev_trsase/Diguanyl_cyclase"/>
</dbReference>
<dbReference type="InterPro" id="IPR012337">
    <property type="entry name" value="RNaseH-like_sf"/>
</dbReference>
<dbReference type="Gene3D" id="1.10.340.70">
    <property type="match status" value="1"/>
</dbReference>
<dbReference type="InterPro" id="IPR008042">
    <property type="entry name" value="Retrotrans_Pao"/>
</dbReference>
<organism evidence="2">
    <name type="scientific">Schistosoma japonicum</name>
    <name type="common">Blood fluke</name>
    <dbReference type="NCBI Taxonomy" id="6182"/>
    <lineage>
        <taxon>Eukaryota</taxon>
        <taxon>Metazoa</taxon>
        <taxon>Spiralia</taxon>
        <taxon>Lophotrochozoa</taxon>
        <taxon>Platyhelminthes</taxon>
        <taxon>Trematoda</taxon>
        <taxon>Digenea</taxon>
        <taxon>Strigeidida</taxon>
        <taxon>Schistosomatoidea</taxon>
        <taxon>Schistosomatidae</taxon>
        <taxon>Schistosoma</taxon>
    </lineage>
</organism>
<dbReference type="InterPro" id="IPR001584">
    <property type="entry name" value="Integrase_cat-core"/>
</dbReference>
<proteinExistence type="predicted"/>
<dbReference type="Gene3D" id="3.30.70.270">
    <property type="match status" value="1"/>
</dbReference>
<dbReference type="PANTHER" id="PTHR47331">
    <property type="entry name" value="PHD-TYPE DOMAIN-CONTAINING PROTEIN"/>
    <property type="match status" value="1"/>
</dbReference>
<accession>C7C205</accession>
<dbReference type="Pfam" id="PF05380">
    <property type="entry name" value="Peptidase_A17"/>
    <property type="match status" value="1"/>
</dbReference>
<dbReference type="SUPFAM" id="SSF53098">
    <property type="entry name" value="Ribonuclease H-like"/>
    <property type="match status" value="1"/>
</dbReference>
<evidence type="ECO:0000259" key="1">
    <source>
        <dbReference type="PROSITE" id="PS50994"/>
    </source>
</evidence>
<name>C7C205_SCHJA</name>
<feature type="domain" description="Integrase catalytic" evidence="1">
    <location>
        <begin position="1376"/>
        <end position="1562"/>
    </location>
</feature>
<dbReference type="SUPFAM" id="SSF56672">
    <property type="entry name" value="DNA/RNA polymerases"/>
    <property type="match status" value="1"/>
</dbReference>
<evidence type="ECO:0000313" key="2">
    <source>
        <dbReference type="EMBL" id="CAX83708.1"/>
    </source>
</evidence>
<dbReference type="GO" id="GO:0015074">
    <property type="term" value="P:DNA integration"/>
    <property type="evidence" value="ECO:0007669"/>
    <property type="project" value="InterPro"/>
</dbReference>
<dbReference type="Gene3D" id="3.30.420.10">
    <property type="entry name" value="Ribonuclease H-like superfamily/Ribonuclease H"/>
    <property type="match status" value="1"/>
</dbReference>
<dbReference type="InterPro" id="IPR036397">
    <property type="entry name" value="RNaseH_sf"/>
</dbReference>
<dbReference type="GO" id="GO:0003676">
    <property type="term" value="F:nucleic acid binding"/>
    <property type="evidence" value="ECO:0007669"/>
    <property type="project" value="InterPro"/>
</dbReference>
<dbReference type="Pfam" id="PF18701">
    <property type="entry name" value="DUF5641"/>
    <property type="match status" value="1"/>
</dbReference>
<dbReference type="EMBL" id="FN356219">
    <property type="protein sequence ID" value="CAX83708.1"/>
    <property type="molecule type" value="Genomic_DNA"/>
</dbReference>
<dbReference type="CDD" id="cd01644">
    <property type="entry name" value="RT_pepA17"/>
    <property type="match status" value="1"/>
</dbReference>
<sequence length="1680" mass="192469">MELKLLELQEEIKLAKLECIESNNELLPNCYRDVKSIVENDLEADTYKECSVGRTGHLENVSIRDVNDALTLVVNSIGLPRIDIKYFEGQPSQYHSFINQFQSVIETKLTSKDQMLSCHIYYCKGRARSATEACVSLPFELGYDRARQILQDLFGQKHLVARALIDDLLNHQTVRYCSEDLTDFAIKLRSTHITLSQIGYESDVNSTSSLESIVMLLRIELQERWADMADRIIVGGREPSLGDLVLFVEERARVSRTRYGMLVHDNARASSSRGNERHLNKKVYFNTVKGGACRQNYLKSLTCTICTRQHFVFDYPEFLEMDVNDRRLEARKRGLCYLRLTSGHVARKCGSGLKCSVKGCIVKHHSLLHVDGSGSSVHLAREINFTHVHFGTIPVRVCGPYGSMETYAFLDSGSDTSLICEEIVNHLCLGGKASSINVTTINGTSVHKCLEVSVELFSLDGKESVQISKAHTIKKLPLGHAESLTQQQLEKRKHLRDISFPQLRNKAIGFLVGCDVPNAHWVLEQRLGDRKRPFGILTHLGWMVLSPKNSGRLVSRVEWCRCTCSSDISDDLKRLYNHEFSDLDDLHKQHSVEDKKALKMVEGSTSLVDGHFQVGLLWKRGRPKLPNNYEMANRRLECLRRRFARDCHLLERYRLVMNEHLSKGYIVEVDKWSFNSGGVCWYIPHHPVINPKKPEKLRIVFDCAAKYQDLSLNDQLLRGPNTVNSLIGVLLRFRLGRIALAADIEEMFLQVRIPEGDRGAFRLLWWKDGDTEQEVIEYCLTVHPFGAVSSPFCANFALRKTVDMFCVDTMEDIRRVVDKNFYVDDYLASMDSIHDAVTLAEQLGSILKKGSFRLTKWVRICLQVIESISLVKRADAVKSIDFERLPIERTSGLFWNTMHDSFTFEVNIPERIVTRRSILSGIASLYDPMGLLASVKLPAKHLLQRLYKSGLGWDVEIPEDEKTCWFEFLKDMQQVKNIFFSQCMLAPDMDHSLIELHIFSDASEVGYGVVAYSRCYVAGEGACCRLILAKARVTLLKVQTKPRLELKAPVLAARISSQLQTESDREFADVVFWTDSVIVLKYIKNESSQFKTFVANRVSTIHSLTKVNQWRYVPSKQNVAGYISRVIRFSEDDIKLWSKDPCFSKRSKEFWPTTKIECITFQLELNKLVGVHLVVDEHGTHQLISYYLDWKRLLKALAWLSRYKCYLLMTYCGRTDITIRLGLLNVEEIDLAYIDLIRFVQSRVFKKEVRMLQSSGSKSKIKAIGSPLRKLNPILIDGLLCVGGRLQGSTWCETRKHPIILPSKHPVTDLISQQYHRTEGHVGSTQVMATVRERFWVLRGGTAVRRIVGNCIDCRRRNARPAQQLMAPLPLVTVGDDEFPFLSMGVDYFGPLTVKQGRSFQKRYGCVFTCLRMRAIHLEVTTNLTTDSFIMALMRFIGRRGYPREIFSDNGTNLVGARREIENCLRDRKQDRIHEKLLVKGIDWHFRPPAASHWGGVWERMIRSVRRVLNALVHEQTLTDESLMTFMIEAERIVNNRPLIPITADSEDLEVLTPAKLLLLRKNVTNFGDLPLSNKYSIRWQQASYLAKVFWKRWSREYVSLLQQRHKWTKLEGNLKEGDLVVICSDFREKDKCPLGLVQRAILDKDGQVRQVELRTVDGIFVRDIKKLRLLEAVDRCDGP</sequence>
<dbReference type="InterPro" id="IPR043502">
    <property type="entry name" value="DNA/RNA_pol_sf"/>
</dbReference>
<dbReference type="Gene3D" id="3.10.10.10">
    <property type="entry name" value="HIV Type 1 Reverse Transcriptase, subunit A, domain 1"/>
    <property type="match status" value="1"/>
</dbReference>